<dbReference type="RefSeq" id="WP_344449497.1">
    <property type="nucleotide sequence ID" value="NZ_BAAATZ010000006.1"/>
</dbReference>
<comment type="caution">
    <text evidence="2">The sequence shown here is derived from an EMBL/GenBank/DDBJ whole genome shotgun (WGS) entry which is preliminary data.</text>
</comment>
<dbReference type="PROSITE" id="PS51819">
    <property type="entry name" value="VOC"/>
    <property type="match status" value="2"/>
</dbReference>
<organism evidence="2 3">
    <name type="scientific">Actinocorallia aurantiaca</name>
    <dbReference type="NCBI Taxonomy" id="46204"/>
    <lineage>
        <taxon>Bacteria</taxon>
        <taxon>Bacillati</taxon>
        <taxon>Actinomycetota</taxon>
        <taxon>Actinomycetes</taxon>
        <taxon>Streptosporangiales</taxon>
        <taxon>Thermomonosporaceae</taxon>
        <taxon>Actinocorallia</taxon>
    </lineage>
</organism>
<dbReference type="SUPFAM" id="SSF54593">
    <property type="entry name" value="Glyoxalase/Bleomycin resistance protein/Dihydroxybiphenyl dioxygenase"/>
    <property type="match status" value="2"/>
</dbReference>
<dbReference type="InterPro" id="IPR041581">
    <property type="entry name" value="Glyoxalase_6"/>
</dbReference>
<feature type="domain" description="VOC" evidence="1">
    <location>
        <begin position="11"/>
        <end position="125"/>
    </location>
</feature>
<keyword evidence="3" id="KW-1185">Reference proteome</keyword>
<gene>
    <name evidence="2" type="ORF">GCM10010439_15220</name>
</gene>
<accession>A0ABP6GFN8</accession>
<dbReference type="Proteomes" id="UP001501842">
    <property type="component" value="Unassembled WGS sequence"/>
</dbReference>
<name>A0ABP6GFN8_9ACTN</name>
<dbReference type="EMBL" id="BAAATZ010000006">
    <property type="protein sequence ID" value="GAA2722453.1"/>
    <property type="molecule type" value="Genomic_DNA"/>
</dbReference>
<dbReference type="InterPro" id="IPR029068">
    <property type="entry name" value="Glyas_Bleomycin-R_OHBP_Dase"/>
</dbReference>
<dbReference type="InterPro" id="IPR037523">
    <property type="entry name" value="VOC_core"/>
</dbReference>
<proteinExistence type="predicted"/>
<dbReference type="InterPro" id="IPR052164">
    <property type="entry name" value="Anthracycline_SecMetBiosynth"/>
</dbReference>
<evidence type="ECO:0000313" key="3">
    <source>
        <dbReference type="Proteomes" id="UP001501842"/>
    </source>
</evidence>
<feature type="domain" description="VOC" evidence="1">
    <location>
        <begin position="139"/>
        <end position="250"/>
    </location>
</feature>
<dbReference type="CDD" id="cd07247">
    <property type="entry name" value="SgaA_N_like"/>
    <property type="match status" value="2"/>
</dbReference>
<protein>
    <submittedName>
        <fullName evidence="2">VOC family protein</fullName>
    </submittedName>
</protein>
<dbReference type="Gene3D" id="3.10.180.10">
    <property type="entry name" value="2,3-Dihydroxybiphenyl 1,2-Dioxygenase, domain 1"/>
    <property type="match status" value="2"/>
</dbReference>
<dbReference type="PANTHER" id="PTHR33993:SF14">
    <property type="entry name" value="GB|AAF24581.1"/>
    <property type="match status" value="1"/>
</dbReference>
<dbReference type="PANTHER" id="PTHR33993">
    <property type="entry name" value="GLYOXALASE-RELATED"/>
    <property type="match status" value="1"/>
</dbReference>
<sequence>MSERGSYAPGVPCWVDLSTPDTQGATGFYGALFGWRAGFDAEPEAHGYGMFHLRGKKVAGIGPLFHEDLPAGWHSYVAVSDLAETLQKAGAAGGRTAFPPTRVTHAGTMAGLRDRENAFLLLWQPEQHQGCEVVNEPGAFAWSELNTRDPAAAQEFYPAVFGWNAGGDAYYTRWQLEDKAVAGMLPMPVDVPAEVPPGWVVYFAVEDVEESAAKAKELGGGQTSPFIDSPAGRLAMFHDPWHAQFAMISGVQEHH</sequence>
<evidence type="ECO:0000259" key="1">
    <source>
        <dbReference type="PROSITE" id="PS51819"/>
    </source>
</evidence>
<reference evidence="3" key="1">
    <citation type="journal article" date="2019" name="Int. J. Syst. Evol. Microbiol.">
        <title>The Global Catalogue of Microorganisms (GCM) 10K type strain sequencing project: providing services to taxonomists for standard genome sequencing and annotation.</title>
        <authorList>
            <consortium name="The Broad Institute Genomics Platform"/>
            <consortium name="The Broad Institute Genome Sequencing Center for Infectious Disease"/>
            <person name="Wu L."/>
            <person name="Ma J."/>
        </authorList>
    </citation>
    <scope>NUCLEOTIDE SEQUENCE [LARGE SCALE GENOMIC DNA]</scope>
    <source>
        <strain evidence="3">JCM 8201</strain>
    </source>
</reference>
<dbReference type="Pfam" id="PF18029">
    <property type="entry name" value="Glyoxalase_6"/>
    <property type="match status" value="1"/>
</dbReference>
<evidence type="ECO:0000313" key="2">
    <source>
        <dbReference type="EMBL" id="GAA2722453.1"/>
    </source>
</evidence>